<evidence type="ECO:0000256" key="1">
    <source>
        <dbReference type="SAM" id="MobiDB-lite"/>
    </source>
</evidence>
<comment type="caution">
    <text evidence="4">The sequence shown here is derived from an EMBL/GenBank/DDBJ whole genome shotgun (WGS) entry which is preliminary data.</text>
</comment>
<dbReference type="SMART" id="SM01324">
    <property type="entry name" value="YARHG"/>
    <property type="match status" value="1"/>
</dbReference>
<feature type="chain" id="PRO_5039919152" evidence="2">
    <location>
        <begin position="25"/>
        <end position="595"/>
    </location>
</feature>
<reference evidence="4" key="1">
    <citation type="journal article" date="2021" name="mSystems">
        <title>Bacteria and Archaea Synergistically Convert Glycine Betaine to Biogenic Methane in the Formosa Cold Seep of the South China Sea.</title>
        <authorList>
            <person name="Li L."/>
            <person name="Zhang W."/>
            <person name="Zhang S."/>
            <person name="Song L."/>
            <person name="Sun Q."/>
            <person name="Zhang H."/>
            <person name="Xiang H."/>
            <person name="Dong X."/>
        </authorList>
    </citation>
    <scope>NUCLEOTIDE SEQUENCE</scope>
    <source>
        <strain evidence="4">ZWT</strain>
    </source>
</reference>
<dbReference type="AlphaFoldDB" id="A0A9J6NY31"/>
<protein>
    <submittedName>
        <fullName evidence="4">YARHG domain-containing protein</fullName>
    </submittedName>
</protein>
<dbReference type="RefSeq" id="WP_250857758.1">
    <property type="nucleotide sequence ID" value="NZ_JAGSOJ010000001.1"/>
</dbReference>
<dbReference type="Proteomes" id="UP001056429">
    <property type="component" value="Unassembled WGS sequence"/>
</dbReference>
<accession>A0A9J6NY31</accession>
<dbReference type="EMBL" id="JAGSOJ010000001">
    <property type="protein sequence ID" value="MCM1988894.1"/>
    <property type="molecule type" value="Genomic_DNA"/>
</dbReference>
<dbReference type="Pfam" id="PF13308">
    <property type="entry name" value="YARHG"/>
    <property type="match status" value="1"/>
</dbReference>
<keyword evidence="2" id="KW-0732">Signal</keyword>
<dbReference type="PROSITE" id="PS51257">
    <property type="entry name" value="PROKAR_LIPOPROTEIN"/>
    <property type="match status" value="1"/>
</dbReference>
<proteinExistence type="predicted"/>
<dbReference type="Gene3D" id="1.20.58.1690">
    <property type="match status" value="1"/>
</dbReference>
<organism evidence="4 5">
    <name type="scientific">Oceanirhabdus seepicola</name>
    <dbReference type="NCBI Taxonomy" id="2828781"/>
    <lineage>
        <taxon>Bacteria</taxon>
        <taxon>Bacillati</taxon>
        <taxon>Bacillota</taxon>
        <taxon>Clostridia</taxon>
        <taxon>Eubacteriales</taxon>
        <taxon>Clostridiaceae</taxon>
        <taxon>Oceanirhabdus</taxon>
    </lineage>
</organism>
<evidence type="ECO:0000259" key="3">
    <source>
        <dbReference type="SMART" id="SM01324"/>
    </source>
</evidence>
<feature type="signal peptide" evidence="2">
    <location>
        <begin position="1"/>
        <end position="24"/>
    </location>
</feature>
<name>A0A9J6NY31_9CLOT</name>
<gene>
    <name evidence="4" type="ORF">KDK92_04005</name>
</gene>
<feature type="domain" description="YARHG" evidence="3">
    <location>
        <begin position="75"/>
        <end position="154"/>
    </location>
</feature>
<dbReference type="InterPro" id="IPR025582">
    <property type="entry name" value="YARHG_dom"/>
</dbReference>
<evidence type="ECO:0000313" key="5">
    <source>
        <dbReference type="Proteomes" id="UP001056429"/>
    </source>
</evidence>
<feature type="region of interest" description="Disordered" evidence="1">
    <location>
        <begin position="28"/>
        <end position="67"/>
    </location>
</feature>
<keyword evidence="5" id="KW-1185">Reference proteome</keyword>
<dbReference type="InterPro" id="IPR038434">
    <property type="entry name" value="YARHG_sf"/>
</dbReference>
<sequence length="595" mass="68649">MKSKRRIIVAAVIIGVLISGCSNSENQIETNQKKNTEVVTKTENQKNNKSDENDKSSDGNNKSSKESSIDININEEIINLNKIIDDSYLEKLSLAELSLLRNAIYASKGYDFSTKYLKDYFSKYTWYEPRGKEVEDKFSEVDSNNIERIMSKEKSGFDNLKNSRDMRLFVDKEFAFNGGGDKFNLSMYSTPYSGEGMTNNPIKLILNGKENSLEYKSDWNDGVYVGLTDIDESDDSVEVLITAAGTDIVCTTDIYKYSNGKLEKVDTIHHFGDNILIGDNGYLYFANAEGNGEFNTVYNYRTRGKEEIWDQMIKNKLFDKNFIGIESNEPSTSQNNETINKKITSRITYREDLNYDGDEEEIYVEFSEKGDYNYEINCYTIKITNGDKVYAYEDDGNCNLDQYIKFMYMDEKVFFYVYDDGPSGDPFTTVLELTEDGIRKVMNQEGEVTDYTKDGRIYTWFSYLGSEKDVLYYFDIKKGLVHVEKSKIIGKEISFNGHLILFSDNNCSGMSWTTEEIAEEIIRVKENKEADIKRKYEDYYKYNLERIIYVSDPGEKFEVVDVDFETDPERVRNIPVKVRNKNGDVGWLLWLNGGD</sequence>
<evidence type="ECO:0000313" key="4">
    <source>
        <dbReference type="EMBL" id="MCM1988894.1"/>
    </source>
</evidence>
<reference evidence="4" key="2">
    <citation type="submission" date="2021-04" db="EMBL/GenBank/DDBJ databases">
        <authorList>
            <person name="Dong X."/>
        </authorList>
    </citation>
    <scope>NUCLEOTIDE SEQUENCE</scope>
    <source>
        <strain evidence="4">ZWT</strain>
    </source>
</reference>
<evidence type="ECO:0000256" key="2">
    <source>
        <dbReference type="SAM" id="SignalP"/>
    </source>
</evidence>
<feature type="compositionally biased region" description="Basic and acidic residues" evidence="1">
    <location>
        <begin position="43"/>
        <end position="67"/>
    </location>
</feature>